<dbReference type="InParanoid" id="D8QIS9"/>
<dbReference type="AlphaFoldDB" id="D8QIS9"/>
<feature type="non-terminal residue" evidence="1">
    <location>
        <position position="406"/>
    </location>
</feature>
<accession>D8QIS9</accession>
<dbReference type="KEGG" id="scm:SCHCO_02673171"/>
<dbReference type="GeneID" id="9597062"/>
<dbReference type="EMBL" id="GL377313">
    <property type="protein sequence ID" value="EFI92463.1"/>
    <property type="molecule type" value="Genomic_DNA"/>
</dbReference>
<proteinExistence type="predicted"/>
<keyword evidence="2" id="KW-1185">Reference proteome</keyword>
<dbReference type="OrthoDB" id="10321010at2759"/>
<organism evidence="2">
    <name type="scientific">Schizophyllum commune (strain H4-8 / FGSC 9210)</name>
    <name type="common">Split gill fungus</name>
    <dbReference type="NCBI Taxonomy" id="578458"/>
    <lineage>
        <taxon>Eukaryota</taxon>
        <taxon>Fungi</taxon>
        <taxon>Dikarya</taxon>
        <taxon>Basidiomycota</taxon>
        <taxon>Agaricomycotina</taxon>
        <taxon>Agaricomycetes</taxon>
        <taxon>Agaricomycetidae</taxon>
        <taxon>Agaricales</taxon>
        <taxon>Schizophyllaceae</taxon>
        <taxon>Schizophyllum</taxon>
    </lineage>
</organism>
<reference evidence="1 2" key="1">
    <citation type="journal article" date="2010" name="Nat. Biotechnol.">
        <title>Genome sequence of the model mushroom Schizophyllum commune.</title>
        <authorList>
            <person name="Ohm R.A."/>
            <person name="de Jong J.F."/>
            <person name="Lugones L.G."/>
            <person name="Aerts A."/>
            <person name="Kothe E."/>
            <person name="Stajich J.E."/>
            <person name="de Vries R.P."/>
            <person name="Record E."/>
            <person name="Levasseur A."/>
            <person name="Baker S.E."/>
            <person name="Bartholomew K.A."/>
            <person name="Coutinho P.M."/>
            <person name="Erdmann S."/>
            <person name="Fowler T.J."/>
            <person name="Gathman A.C."/>
            <person name="Lombard V."/>
            <person name="Henrissat B."/>
            <person name="Knabe N."/>
            <person name="Kuees U."/>
            <person name="Lilly W.W."/>
            <person name="Lindquist E."/>
            <person name="Lucas S."/>
            <person name="Magnuson J.K."/>
            <person name="Piumi F."/>
            <person name="Raudaskoski M."/>
            <person name="Salamov A."/>
            <person name="Schmutz J."/>
            <person name="Schwarze F.W.M.R."/>
            <person name="vanKuyk P.A."/>
            <person name="Horton J.S."/>
            <person name="Grigoriev I.V."/>
            <person name="Woesten H.A.B."/>
        </authorList>
    </citation>
    <scope>NUCLEOTIDE SEQUENCE [LARGE SCALE GENOMIC DNA]</scope>
    <source>
        <strain evidence="2">H4-8 / FGSC 9210</strain>
    </source>
</reference>
<protein>
    <submittedName>
        <fullName evidence="1">Uncharacterized protein</fullName>
    </submittedName>
</protein>
<evidence type="ECO:0000313" key="2">
    <source>
        <dbReference type="Proteomes" id="UP000007431"/>
    </source>
</evidence>
<dbReference type="HOGENOM" id="CLU_678189_0_0_1"/>
<evidence type="ECO:0000313" key="1">
    <source>
        <dbReference type="EMBL" id="EFI92463.1"/>
    </source>
</evidence>
<dbReference type="RefSeq" id="XP_003027366.1">
    <property type="nucleotide sequence ID" value="XM_003027320.1"/>
</dbReference>
<name>D8QIS9_SCHCM</name>
<gene>
    <name evidence="1" type="ORF">SCHCODRAFT_113793</name>
</gene>
<sequence>MPPTHATELRRMLQVFLDITEERSGALSPRAALAKLKSALARGHLFSGFSQGPPEWQPGLRPLRLDRSTTEPACDELNLYGLLCAEVGAVKEYSSTSLLWNSLYAVQPVILQWIEFFHPMNRNIRLKDDAEYSYGVGVTLISLFGGLIYPRLVMETQQLASWIIGHRLDVYITDFWVNLPRYVVDPSGGTAARAMEWMYTLFRCLRGARMPARIGELLLERTSENPRRLCRSIAYYAEVIPVKEYATLTDNLWELACHLISEAPELVPSTVRLVSAIKYAADFNAWTIAMGSGFYLQNLWIRTSSLRALEISLRAGVFEILVDLSRKLPAFERALHENLDIFCSKSHGSSGGRPDSIAKYVAGTRAVKDAAAETRVRLESCDAAGASTLFTAPPRVSERTGTKVTI</sequence>
<dbReference type="VEuPathDB" id="FungiDB:SCHCODRAFT_02673171"/>
<dbReference type="Proteomes" id="UP000007431">
    <property type="component" value="Unassembled WGS sequence"/>
</dbReference>